<comment type="caution">
    <text evidence="7">The sequence shown here is derived from an EMBL/GenBank/DDBJ whole genome shotgun (WGS) entry which is preliminary data.</text>
</comment>
<gene>
    <name evidence="7" type="ORF">AX774_g6742</name>
</gene>
<dbReference type="PANTHER" id="PTHR43394">
    <property type="entry name" value="ATP-DEPENDENT PERMEASE MDL1, MITOCHONDRIAL"/>
    <property type="match status" value="1"/>
</dbReference>
<evidence type="ECO:0000256" key="2">
    <source>
        <dbReference type="ARBA" id="ARBA00022692"/>
    </source>
</evidence>
<evidence type="ECO:0000256" key="3">
    <source>
        <dbReference type="ARBA" id="ARBA00022989"/>
    </source>
</evidence>
<dbReference type="Pfam" id="PF00005">
    <property type="entry name" value="ABC_tran"/>
    <property type="match status" value="1"/>
</dbReference>
<dbReference type="SUPFAM" id="SSF52540">
    <property type="entry name" value="P-loop containing nucleoside triphosphate hydrolases"/>
    <property type="match status" value="1"/>
</dbReference>
<feature type="non-terminal residue" evidence="7">
    <location>
        <position position="365"/>
    </location>
</feature>
<evidence type="ECO:0000256" key="1">
    <source>
        <dbReference type="ARBA" id="ARBA00004141"/>
    </source>
</evidence>
<proteinExistence type="predicted"/>
<dbReference type="Gene3D" id="1.20.1560.10">
    <property type="entry name" value="ABC transporter type 1, transmembrane domain"/>
    <property type="match status" value="1"/>
</dbReference>
<name>A0A1R1PFY6_ZANCU</name>
<comment type="subcellular location">
    <subcellularLocation>
        <location evidence="1">Membrane</location>
        <topology evidence="1">Multi-pass membrane protein</topology>
    </subcellularLocation>
</comment>
<dbReference type="CDD" id="cd18577">
    <property type="entry name" value="ABC_6TM_Pgp_ABCB1_D1_like"/>
    <property type="match status" value="1"/>
</dbReference>
<dbReference type="PANTHER" id="PTHR43394:SF27">
    <property type="entry name" value="ATP-DEPENDENT TRANSLOCASE ABCB1-LIKE"/>
    <property type="match status" value="1"/>
</dbReference>
<dbReference type="GO" id="GO:0015421">
    <property type="term" value="F:ABC-type oligopeptide transporter activity"/>
    <property type="evidence" value="ECO:0007669"/>
    <property type="project" value="TreeGrafter"/>
</dbReference>
<dbReference type="Gene3D" id="3.40.50.300">
    <property type="entry name" value="P-loop containing nucleotide triphosphate hydrolases"/>
    <property type="match status" value="1"/>
</dbReference>
<feature type="transmembrane region" description="Helical" evidence="5">
    <location>
        <begin position="12"/>
        <end position="36"/>
    </location>
</feature>
<protein>
    <submittedName>
        <fullName evidence="7">Multidrug resistance protein 1A</fullName>
    </submittedName>
</protein>
<organism evidence="7 8">
    <name type="scientific">Zancudomyces culisetae</name>
    <name type="common">Gut fungus</name>
    <name type="synonym">Smittium culisetae</name>
    <dbReference type="NCBI Taxonomy" id="1213189"/>
    <lineage>
        <taxon>Eukaryota</taxon>
        <taxon>Fungi</taxon>
        <taxon>Fungi incertae sedis</taxon>
        <taxon>Zoopagomycota</taxon>
        <taxon>Kickxellomycotina</taxon>
        <taxon>Harpellomycetes</taxon>
        <taxon>Harpellales</taxon>
        <taxon>Legeriomycetaceae</taxon>
        <taxon>Zancudomyces</taxon>
    </lineage>
</organism>
<dbReference type="InterPro" id="IPR011527">
    <property type="entry name" value="ABC1_TM_dom"/>
</dbReference>
<dbReference type="OrthoDB" id="6500128at2759"/>
<feature type="domain" description="ABC transmembrane type-1" evidence="6">
    <location>
        <begin position="3"/>
        <end position="283"/>
    </location>
</feature>
<keyword evidence="3 5" id="KW-1133">Transmembrane helix</keyword>
<feature type="transmembrane region" description="Helical" evidence="5">
    <location>
        <begin position="255"/>
        <end position="275"/>
    </location>
</feature>
<dbReference type="InterPro" id="IPR039421">
    <property type="entry name" value="Type_1_exporter"/>
</dbReference>
<evidence type="ECO:0000259" key="6">
    <source>
        <dbReference type="PROSITE" id="PS50929"/>
    </source>
</evidence>
<dbReference type="GO" id="GO:0090374">
    <property type="term" value="P:oligopeptide export from mitochondrion"/>
    <property type="evidence" value="ECO:0007669"/>
    <property type="project" value="TreeGrafter"/>
</dbReference>
<keyword evidence="2 5" id="KW-0812">Transmembrane</keyword>
<dbReference type="EMBL" id="LSSK01001395">
    <property type="protein sequence ID" value="OMH79833.1"/>
    <property type="molecule type" value="Genomic_DNA"/>
</dbReference>
<dbReference type="AlphaFoldDB" id="A0A1R1PFY6"/>
<dbReference type="GO" id="GO:0005743">
    <property type="term" value="C:mitochondrial inner membrane"/>
    <property type="evidence" value="ECO:0007669"/>
    <property type="project" value="TreeGrafter"/>
</dbReference>
<dbReference type="InterPro" id="IPR036640">
    <property type="entry name" value="ABC1_TM_sf"/>
</dbReference>
<feature type="transmembrane region" description="Helical" evidence="5">
    <location>
        <begin position="223"/>
        <end position="243"/>
    </location>
</feature>
<keyword evidence="8" id="KW-1185">Reference proteome</keyword>
<keyword evidence="4 5" id="KW-0472">Membrane</keyword>
<dbReference type="InterPro" id="IPR027417">
    <property type="entry name" value="P-loop_NTPase"/>
</dbReference>
<accession>A0A1R1PFY6</accession>
<sequence length="365" mass="39385">MILAGIAGSMCVGIAIPSMTIFFNNVLGVFITYTYAVVQGNKNEADTILEEGVKTAVVGFLYIALAAYVASYVAYVCWNVTAVRQAKRMRQAYYRSIMSQEPEWFDSVNVGDLTTRMTADISTIQEGINEKVGFIIQHVTTFVSGFILAFIRGWRMALVVLAVLPLLMGSGSIIGINMSKWSSSVQDAYAASGAVAAEVLSSMRTVMAFNGQEREIGRYSSKLGMGAIFFIMYSIYALAFWYGAKLVRDGVSTPAQVLTVFWALMIGGSGLSEATPNISAITSARGAASEVFKVIDKKSKIDATDLESGDSAEDIQGEIEFKNVSFNYPTRDEVKVLDNVSLKVKPGQKVAFVGESGCGKSTTIA</sequence>
<dbReference type="Proteomes" id="UP000188320">
    <property type="component" value="Unassembled WGS sequence"/>
</dbReference>
<feature type="transmembrane region" description="Helical" evidence="5">
    <location>
        <begin position="56"/>
        <end position="80"/>
    </location>
</feature>
<reference evidence="8" key="1">
    <citation type="submission" date="2017-01" db="EMBL/GenBank/DDBJ databases">
        <authorList>
            <person name="Wang Y."/>
            <person name="White M."/>
            <person name="Kvist S."/>
            <person name="Moncalvo J.-M."/>
        </authorList>
    </citation>
    <scope>NUCLEOTIDE SEQUENCE [LARGE SCALE GENOMIC DNA]</scope>
    <source>
        <strain evidence="8">COL-18-3</strain>
    </source>
</reference>
<evidence type="ECO:0000256" key="4">
    <source>
        <dbReference type="ARBA" id="ARBA00023136"/>
    </source>
</evidence>
<dbReference type="GO" id="GO:0005524">
    <property type="term" value="F:ATP binding"/>
    <property type="evidence" value="ECO:0007669"/>
    <property type="project" value="InterPro"/>
</dbReference>
<dbReference type="Pfam" id="PF00664">
    <property type="entry name" value="ABC_membrane"/>
    <property type="match status" value="1"/>
</dbReference>
<evidence type="ECO:0000313" key="8">
    <source>
        <dbReference type="Proteomes" id="UP000188320"/>
    </source>
</evidence>
<feature type="transmembrane region" description="Helical" evidence="5">
    <location>
        <begin position="157"/>
        <end position="176"/>
    </location>
</feature>
<evidence type="ECO:0000256" key="5">
    <source>
        <dbReference type="SAM" id="Phobius"/>
    </source>
</evidence>
<dbReference type="PROSITE" id="PS50929">
    <property type="entry name" value="ABC_TM1F"/>
    <property type="match status" value="1"/>
</dbReference>
<dbReference type="GO" id="GO:0016887">
    <property type="term" value="F:ATP hydrolysis activity"/>
    <property type="evidence" value="ECO:0007669"/>
    <property type="project" value="InterPro"/>
</dbReference>
<dbReference type="InterPro" id="IPR003439">
    <property type="entry name" value="ABC_transporter-like_ATP-bd"/>
</dbReference>
<feature type="transmembrane region" description="Helical" evidence="5">
    <location>
        <begin position="132"/>
        <end position="151"/>
    </location>
</feature>
<dbReference type="SUPFAM" id="SSF90123">
    <property type="entry name" value="ABC transporter transmembrane region"/>
    <property type="match status" value="1"/>
</dbReference>
<evidence type="ECO:0000313" key="7">
    <source>
        <dbReference type="EMBL" id="OMH79833.1"/>
    </source>
</evidence>